<gene>
    <name evidence="4" type="ORF">PhCBS80983_g00582</name>
</gene>
<comment type="caution">
    <text evidence="4">The sequence shown here is derived from an EMBL/GenBank/DDBJ whole genome shotgun (WGS) entry which is preliminary data.</text>
</comment>
<accession>A0A507EG41</accession>
<dbReference type="EMBL" id="QEAQ01000003">
    <property type="protein sequence ID" value="TPX62397.1"/>
    <property type="molecule type" value="Genomic_DNA"/>
</dbReference>
<keyword evidence="5" id="KW-1185">Reference proteome</keyword>
<feature type="region of interest" description="Disordered" evidence="2">
    <location>
        <begin position="128"/>
        <end position="163"/>
    </location>
</feature>
<feature type="domain" description="BRCT" evidence="3">
    <location>
        <begin position="508"/>
        <end position="601"/>
    </location>
</feature>
<dbReference type="InterPro" id="IPR049936">
    <property type="entry name" value="TopBP1_BRCT_8"/>
</dbReference>
<dbReference type="GO" id="GO:0006270">
    <property type="term" value="P:DNA replication initiation"/>
    <property type="evidence" value="ECO:0007669"/>
    <property type="project" value="TreeGrafter"/>
</dbReference>
<dbReference type="Pfam" id="PF12738">
    <property type="entry name" value="PTCB-BRCT"/>
    <property type="match status" value="1"/>
</dbReference>
<feature type="compositionally biased region" description="Pro residues" evidence="2">
    <location>
        <begin position="483"/>
        <end position="494"/>
    </location>
</feature>
<proteinExistence type="predicted"/>
<dbReference type="GO" id="GO:0007095">
    <property type="term" value="P:mitotic G2 DNA damage checkpoint signaling"/>
    <property type="evidence" value="ECO:0007669"/>
    <property type="project" value="TreeGrafter"/>
</dbReference>
<feature type="compositionally biased region" description="Polar residues" evidence="2">
    <location>
        <begin position="26"/>
        <end position="36"/>
    </location>
</feature>
<dbReference type="Proteomes" id="UP000318582">
    <property type="component" value="Unassembled WGS sequence"/>
</dbReference>
<dbReference type="PANTHER" id="PTHR13561:SF20">
    <property type="entry name" value="DNA TOPOISOMERASE 2-BINDING PROTEIN 1"/>
    <property type="match status" value="1"/>
</dbReference>
<organism evidence="4 5">
    <name type="scientific">Powellomyces hirtus</name>
    <dbReference type="NCBI Taxonomy" id="109895"/>
    <lineage>
        <taxon>Eukaryota</taxon>
        <taxon>Fungi</taxon>
        <taxon>Fungi incertae sedis</taxon>
        <taxon>Chytridiomycota</taxon>
        <taxon>Chytridiomycota incertae sedis</taxon>
        <taxon>Chytridiomycetes</taxon>
        <taxon>Spizellomycetales</taxon>
        <taxon>Powellomycetaceae</taxon>
        <taxon>Powellomyces</taxon>
    </lineage>
</organism>
<evidence type="ECO:0000256" key="2">
    <source>
        <dbReference type="SAM" id="MobiDB-lite"/>
    </source>
</evidence>
<dbReference type="CDD" id="cd17738">
    <property type="entry name" value="BRCT_TopBP1_rpt7"/>
    <property type="match status" value="1"/>
</dbReference>
<name>A0A507EG41_9FUNG</name>
<protein>
    <recommendedName>
        <fullName evidence="3">BRCT domain-containing protein</fullName>
    </recommendedName>
</protein>
<feature type="compositionally biased region" description="Polar residues" evidence="2">
    <location>
        <begin position="1"/>
        <end position="15"/>
    </location>
</feature>
<feature type="region of interest" description="Disordered" evidence="2">
    <location>
        <begin position="700"/>
        <end position="738"/>
    </location>
</feature>
<feature type="domain" description="BRCT" evidence="3">
    <location>
        <begin position="877"/>
        <end position="958"/>
    </location>
</feature>
<dbReference type="AlphaFoldDB" id="A0A507EG41"/>
<feature type="compositionally biased region" description="Polar residues" evidence="2">
    <location>
        <begin position="397"/>
        <end position="406"/>
    </location>
</feature>
<feature type="region of interest" description="Disordered" evidence="2">
    <location>
        <begin position="613"/>
        <end position="634"/>
    </location>
</feature>
<dbReference type="STRING" id="109895.A0A507EG41"/>
<evidence type="ECO:0000256" key="1">
    <source>
        <dbReference type="ARBA" id="ARBA00022737"/>
    </source>
</evidence>
<feature type="compositionally biased region" description="Polar residues" evidence="2">
    <location>
        <begin position="141"/>
        <end position="150"/>
    </location>
</feature>
<dbReference type="SUPFAM" id="SSF52113">
    <property type="entry name" value="BRCT domain"/>
    <property type="match status" value="4"/>
</dbReference>
<dbReference type="PROSITE" id="PS50172">
    <property type="entry name" value="BRCT"/>
    <property type="match status" value="4"/>
</dbReference>
<dbReference type="CDD" id="cd00027">
    <property type="entry name" value="BRCT"/>
    <property type="match status" value="1"/>
</dbReference>
<dbReference type="InterPro" id="IPR036420">
    <property type="entry name" value="BRCT_dom_sf"/>
</dbReference>
<feature type="domain" description="BRCT" evidence="3">
    <location>
        <begin position="197"/>
        <end position="286"/>
    </location>
</feature>
<dbReference type="FunFam" id="3.40.50.10190:FF:000018">
    <property type="entry name" value="DNA topoisomerase 2-binding protein 1"/>
    <property type="match status" value="1"/>
</dbReference>
<feature type="region of interest" description="Disordered" evidence="2">
    <location>
        <begin position="388"/>
        <end position="407"/>
    </location>
</feature>
<evidence type="ECO:0000259" key="3">
    <source>
        <dbReference type="PROSITE" id="PS50172"/>
    </source>
</evidence>
<feature type="domain" description="BRCT" evidence="3">
    <location>
        <begin position="299"/>
        <end position="383"/>
    </location>
</feature>
<sequence>MHSNQQTNVRNSALSSRHCAPRPLTANFTLPLSNEETPPPRRSRIKQDNGLVRNVTGFQVPKPGDGMQVRSARNQSWEAFVVLDDEFYAPLRAPGESKVPPAVAAPRPAKPQQREYEFTKFGKKPLTKATKPANAHVMKAKNTTSRNNNPGPARDQARPPAAVRHDSTFLTPPIEEPEAMAIAKTEYEPVPPLHMQRPRQIFAGMKFGWNGFEPAEENDMRAEVEKLGGRCTGLASLERGTGNRWLIVNLGSTRRTSSNGLQVVTNYWLERCLDDNRLYDKADLVVFQPLQIPLPVAGFDKLTIGISGYEGTEREHLARLGGLLGAKITENFTKRNTHLLCSAGTDNAKFRKSVEWGIPVVDGEWLYACGSKGTLLRVSDYVNAPERAAPANPTLPADTSTQSPAANSKVPAANVKLGFDTSAVLNALDKPGLPVPAPALRLKPALETPLRISFAKRLGEAAKRSLRKQPIDDIDMEVEMDDPSPPQSPVPVPTPARHRPLPRPHPNLSDDLLHGVVLSISSQLYDRRPELTQMARRMGAVFLSAFGDLSCTHYLYQSSRPNETEKNFKHCRAKGISIVSPAWLRECYIKGQRVKESDYPHFFNPNRALCISNPASQAPPPADNQASTKKPLPFLQHRLIKPLPDKRTKAMESANEVSAMIAELSLEDMAQANEGDMMNTDEPQAPTNYVAILEKMLESQRRRRKEAAAALDSSDPNGVVPGHRSHSLDPEGADSQTQDCRDFADEVGVVVYDDPSGREAKRKFLGLQAEEGSRKRAKLNNETDESLQDKGDHMDIIDVVDPVVEFTLTAVESVATTVPLAKDSSRLGIEENGPHTLTNDVARPEKSLEPPPPLVRTSCLPGTRRAPTPPCSAPKKFLLSGIGRADRVRIGRIMKDLGGIVLDVECWHPEATHLIIRTPARTEKCLAATAAGIWVMQPSYIQACKNAGYFVDEAPYEWTANMDTPEEEKPVFNAPKRWRLKLGNFKRPQGPRVPSFEGWRVLLALGAAKREGFKRLLLAGGAEVFMDPHVFSELPRKDRTYIITDQSGSELRVQAVLRDLAAAHIPFVDSNYCGQYLFDDIPPDPGQFQFDIFGDN</sequence>
<dbReference type="GO" id="GO:0033314">
    <property type="term" value="P:mitotic DNA replication checkpoint signaling"/>
    <property type="evidence" value="ECO:0007669"/>
    <property type="project" value="TreeGrafter"/>
</dbReference>
<feature type="region of interest" description="Disordered" evidence="2">
    <location>
        <begin position="1"/>
        <end position="45"/>
    </location>
</feature>
<evidence type="ECO:0000313" key="5">
    <source>
        <dbReference type="Proteomes" id="UP000318582"/>
    </source>
</evidence>
<dbReference type="InterPro" id="IPR001357">
    <property type="entry name" value="BRCT_dom"/>
</dbReference>
<dbReference type="Pfam" id="PF00533">
    <property type="entry name" value="BRCT"/>
    <property type="match status" value="2"/>
</dbReference>
<dbReference type="Gene3D" id="3.40.50.10190">
    <property type="entry name" value="BRCT domain"/>
    <property type="match status" value="5"/>
</dbReference>
<dbReference type="CDD" id="cd17728">
    <property type="entry name" value="BRCT_TopBP1_rpt8"/>
    <property type="match status" value="1"/>
</dbReference>
<keyword evidence="1" id="KW-0677">Repeat</keyword>
<feature type="region of interest" description="Disordered" evidence="2">
    <location>
        <begin position="826"/>
        <end position="871"/>
    </location>
</feature>
<dbReference type="SMART" id="SM00292">
    <property type="entry name" value="BRCT"/>
    <property type="match status" value="4"/>
</dbReference>
<reference evidence="4 5" key="1">
    <citation type="journal article" date="2019" name="Sci. Rep.">
        <title>Comparative genomics of chytrid fungi reveal insights into the obligate biotrophic and pathogenic lifestyle of Synchytrium endobioticum.</title>
        <authorList>
            <person name="van de Vossenberg B.T.L.H."/>
            <person name="Warris S."/>
            <person name="Nguyen H.D.T."/>
            <person name="van Gent-Pelzer M.P.E."/>
            <person name="Joly D.L."/>
            <person name="van de Geest H.C."/>
            <person name="Bonants P.J.M."/>
            <person name="Smith D.S."/>
            <person name="Levesque C.A."/>
            <person name="van der Lee T.A.J."/>
        </authorList>
    </citation>
    <scope>NUCLEOTIDE SEQUENCE [LARGE SCALE GENOMIC DNA]</scope>
    <source>
        <strain evidence="4 5">CBS 809.83</strain>
    </source>
</reference>
<feature type="compositionally biased region" description="Acidic residues" evidence="2">
    <location>
        <begin position="472"/>
        <end position="482"/>
    </location>
</feature>
<dbReference type="PANTHER" id="PTHR13561">
    <property type="entry name" value="DNA REPLICATION REGULATOR DPB11-RELATED"/>
    <property type="match status" value="1"/>
</dbReference>
<feature type="region of interest" description="Disordered" evidence="2">
    <location>
        <begin position="465"/>
        <end position="508"/>
    </location>
</feature>
<evidence type="ECO:0000313" key="4">
    <source>
        <dbReference type="EMBL" id="TPX62397.1"/>
    </source>
</evidence>